<keyword evidence="4" id="KW-1185">Reference proteome</keyword>
<dbReference type="HOGENOM" id="CLU_2083790_0_0_4"/>
<accession>D6CQ65</accession>
<dbReference type="AlphaFoldDB" id="D6CQ65"/>
<dbReference type="EMBL" id="FP475956">
    <property type="protein sequence ID" value="CAZ88145.1"/>
    <property type="molecule type" value="Genomic_DNA"/>
</dbReference>
<dbReference type="Proteomes" id="UP000002372">
    <property type="component" value="Chromosome"/>
</dbReference>
<organism evidence="1 3">
    <name type="scientific">Thiomonas arsenitoxydans (strain DSM 22701 / CIP 110005 / 3As)</name>
    <dbReference type="NCBI Taxonomy" id="426114"/>
    <lineage>
        <taxon>Bacteria</taxon>
        <taxon>Pseudomonadati</taxon>
        <taxon>Pseudomonadota</taxon>
        <taxon>Betaproteobacteria</taxon>
        <taxon>Burkholderiales</taxon>
        <taxon>Thiomonas</taxon>
    </lineage>
</organism>
<sequence length="117" mass="12138">MGAGAAPPKLHRQPGGCLPAAQGFACLPGRSAPWRAASRRLELGSPRRKAARLGPGAPCGAAGWTPWPHGAAVAPLHTRLRPVLRAMLAEATGTVCKQTVRNGMVTKAGRIRPSLSH</sequence>
<evidence type="ECO:0000313" key="3">
    <source>
        <dbReference type="Proteomes" id="UP000002372"/>
    </source>
</evidence>
<dbReference type="Proteomes" id="UP000078599">
    <property type="component" value="Unassembled WGS sequence"/>
</dbReference>
<evidence type="ECO:0000313" key="4">
    <source>
        <dbReference type="Proteomes" id="UP000078599"/>
    </source>
</evidence>
<reference key="1">
    <citation type="submission" date="2009-07" db="EMBL/GenBank/DDBJ databases">
        <authorList>
            <person name="Genoscope - CEA"/>
        </authorList>
    </citation>
    <scope>NUCLEOTIDE SEQUENCE</scope>
    <source>
        <strain>3As</strain>
    </source>
</reference>
<dbReference type="EMBL" id="CTRI01000023">
    <property type="protein sequence ID" value="CQR34172.1"/>
    <property type="molecule type" value="Genomic_DNA"/>
</dbReference>
<proteinExistence type="predicted"/>
<protein>
    <submittedName>
        <fullName evidence="1">Uncharacterized protein</fullName>
    </submittedName>
</protein>
<name>D6CQ65_THIA3</name>
<evidence type="ECO:0000313" key="1">
    <source>
        <dbReference type="EMBL" id="CAZ88145.1"/>
    </source>
</evidence>
<evidence type="ECO:0000313" key="2">
    <source>
        <dbReference type="EMBL" id="CQR34172.1"/>
    </source>
</evidence>
<gene>
    <name evidence="1" type="ordered locus">THI_1462</name>
    <name evidence="2" type="ORF">THICB1_30343</name>
</gene>
<reference evidence="2 4" key="4">
    <citation type="submission" date="2015-03" db="EMBL/GenBank/DDBJ databases">
        <authorList>
            <person name="Regsiter A."/>
            <person name="william w."/>
        </authorList>
    </citation>
    <scope>NUCLEOTIDE SEQUENCE [LARGE SCALE GENOMIC DNA]</scope>
    <source>
        <strain evidence="2 4">CB1</strain>
    </source>
</reference>
<reference evidence="1" key="3">
    <citation type="submission" date="2010-07" db="EMBL/GenBank/DDBJ databases">
        <authorList>
            <person name="Genoscope - CEA"/>
        </authorList>
    </citation>
    <scope>NUCLEOTIDE SEQUENCE</scope>
    <source>
        <strain evidence="1">3As</strain>
    </source>
</reference>
<dbReference type="KEGG" id="thi:THI_1462"/>
<reference evidence="3" key="2">
    <citation type="journal article" date="2010" name="PLoS Genet.">
        <title>Structure, function, and evolution of the Thiomonas spp. genome.</title>
        <authorList>
            <person name="Arsene-Ploetze F."/>
            <person name="Koechler S."/>
            <person name="Marchal M."/>
            <person name="Coppee J.Y."/>
            <person name="Chandler M."/>
            <person name="Bonnefoy V."/>
            <person name="Brochier-Armanet C."/>
            <person name="Barakat M."/>
            <person name="Barbe V."/>
            <person name="Battaglia-Brunet F."/>
            <person name="Bruneel O."/>
            <person name="Bryan C.G."/>
            <person name="Cleiss-Arnold J."/>
            <person name="Cruveiller S."/>
            <person name="Erhardt M."/>
            <person name="Heinrich-Salmeron A."/>
            <person name="Hommais F."/>
            <person name="Joulian C."/>
            <person name="Krin E."/>
            <person name="Lieutaud A."/>
            <person name="Lievremont D."/>
            <person name="Michel C."/>
            <person name="Muller D."/>
            <person name="Ortet P."/>
            <person name="Proux C."/>
            <person name="Siguier P."/>
            <person name="Roche D."/>
            <person name="Rouy Z."/>
            <person name="Salvignol G."/>
            <person name="Slyemi D."/>
            <person name="Talla E."/>
            <person name="Weiss S."/>
            <person name="Weissenbach J."/>
            <person name="Medigue C."/>
            <person name="Bertin P.N."/>
        </authorList>
    </citation>
    <scope>NUCLEOTIDE SEQUENCE [LARGE SCALE GENOMIC DNA]</scope>
    <source>
        <strain evidence="3">DSM 22701 / CIP 110005 / 3As</strain>
    </source>
</reference>